<dbReference type="InterPro" id="IPR036236">
    <property type="entry name" value="Znf_C2H2_sf"/>
</dbReference>
<dbReference type="GO" id="GO:0001227">
    <property type="term" value="F:DNA-binding transcription repressor activity, RNA polymerase II-specific"/>
    <property type="evidence" value="ECO:0007669"/>
    <property type="project" value="TreeGrafter"/>
</dbReference>
<dbReference type="GO" id="GO:0005654">
    <property type="term" value="C:nucleoplasm"/>
    <property type="evidence" value="ECO:0007669"/>
    <property type="project" value="TreeGrafter"/>
</dbReference>
<dbReference type="OrthoDB" id="6077919at2759"/>
<feature type="domain" description="C2H2-type" evidence="10">
    <location>
        <begin position="55"/>
        <end position="82"/>
    </location>
</feature>
<accession>A0A8X6PA97</accession>
<dbReference type="GO" id="GO:0000978">
    <property type="term" value="F:RNA polymerase II cis-regulatory region sequence-specific DNA binding"/>
    <property type="evidence" value="ECO:0007669"/>
    <property type="project" value="TreeGrafter"/>
</dbReference>
<dbReference type="AlphaFoldDB" id="A0A8X6PA97"/>
<evidence type="ECO:0000256" key="2">
    <source>
        <dbReference type="ARBA" id="ARBA00022723"/>
    </source>
</evidence>
<evidence type="ECO:0000256" key="1">
    <source>
        <dbReference type="ARBA" id="ARBA00004123"/>
    </source>
</evidence>
<dbReference type="PANTHER" id="PTHR24399">
    <property type="entry name" value="ZINC FINGER AND BTB DOMAIN-CONTAINING"/>
    <property type="match status" value="1"/>
</dbReference>
<keyword evidence="5" id="KW-0862">Zinc</keyword>
<dbReference type="GO" id="GO:0008270">
    <property type="term" value="F:zinc ion binding"/>
    <property type="evidence" value="ECO:0007669"/>
    <property type="project" value="UniProtKB-KW"/>
</dbReference>
<evidence type="ECO:0000256" key="5">
    <source>
        <dbReference type="ARBA" id="ARBA00022833"/>
    </source>
</evidence>
<feature type="domain" description="C2H2-type" evidence="10">
    <location>
        <begin position="9"/>
        <end position="36"/>
    </location>
</feature>
<comment type="caution">
    <text evidence="11">The sequence shown here is derived from an EMBL/GenBank/DDBJ whole genome shotgun (WGS) entry which is preliminary data.</text>
</comment>
<keyword evidence="2" id="KW-0479">Metal-binding</keyword>
<dbReference type="EMBL" id="BMAW01018758">
    <property type="protein sequence ID" value="GFT59977.1"/>
    <property type="molecule type" value="Genomic_DNA"/>
</dbReference>
<evidence type="ECO:0000256" key="6">
    <source>
        <dbReference type="ARBA" id="ARBA00023015"/>
    </source>
</evidence>
<comment type="subcellular location">
    <subcellularLocation>
        <location evidence="1">Nucleus</location>
    </subcellularLocation>
</comment>
<gene>
    <name evidence="11" type="primary">NCL1_36324</name>
    <name evidence="11" type="ORF">NPIL_209901</name>
</gene>
<keyword evidence="3" id="KW-0677">Repeat</keyword>
<keyword evidence="7" id="KW-0804">Transcription</keyword>
<dbReference type="InterPro" id="IPR013087">
    <property type="entry name" value="Znf_C2H2_type"/>
</dbReference>
<keyword evidence="4 9" id="KW-0863">Zinc-finger</keyword>
<reference evidence="11" key="1">
    <citation type="submission" date="2020-08" db="EMBL/GenBank/DDBJ databases">
        <title>Multicomponent nature underlies the extraordinary mechanical properties of spider dragline silk.</title>
        <authorList>
            <person name="Kono N."/>
            <person name="Nakamura H."/>
            <person name="Mori M."/>
            <person name="Yoshida Y."/>
            <person name="Ohtoshi R."/>
            <person name="Malay A.D."/>
            <person name="Moran D.A.P."/>
            <person name="Tomita M."/>
            <person name="Numata K."/>
            <person name="Arakawa K."/>
        </authorList>
    </citation>
    <scope>NUCLEOTIDE SEQUENCE</scope>
</reference>
<dbReference type="FunFam" id="3.30.160.60:FF:000446">
    <property type="entry name" value="Zinc finger protein"/>
    <property type="match status" value="2"/>
</dbReference>
<evidence type="ECO:0000259" key="10">
    <source>
        <dbReference type="PROSITE" id="PS50157"/>
    </source>
</evidence>
<dbReference type="FunFam" id="3.30.160.60:FF:000512">
    <property type="entry name" value="zinc finger protein 197 isoform X1"/>
    <property type="match status" value="1"/>
</dbReference>
<evidence type="ECO:0000256" key="7">
    <source>
        <dbReference type="ARBA" id="ARBA00023163"/>
    </source>
</evidence>
<keyword evidence="12" id="KW-1185">Reference proteome</keyword>
<dbReference type="PANTHER" id="PTHR24399:SF23">
    <property type="entry name" value="C2H2-TYPE DOMAIN-CONTAINING PROTEIN"/>
    <property type="match status" value="1"/>
</dbReference>
<dbReference type="Gene3D" id="3.30.160.60">
    <property type="entry name" value="Classic Zinc Finger"/>
    <property type="match status" value="3"/>
</dbReference>
<keyword evidence="8" id="KW-0539">Nucleus</keyword>
<evidence type="ECO:0000256" key="9">
    <source>
        <dbReference type="PROSITE-ProRule" id="PRU00042"/>
    </source>
</evidence>
<evidence type="ECO:0000313" key="12">
    <source>
        <dbReference type="Proteomes" id="UP000887013"/>
    </source>
</evidence>
<dbReference type="SUPFAM" id="SSF57667">
    <property type="entry name" value="beta-beta-alpha zinc fingers"/>
    <property type="match status" value="2"/>
</dbReference>
<keyword evidence="6" id="KW-0805">Transcription regulation</keyword>
<dbReference type="Pfam" id="PF00096">
    <property type="entry name" value="zf-C2H2"/>
    <property type="match status" value="1"/>
</dbReference>
<organism evidence="11 12">
    <name type="scientific">Nephila pilipes</name>
    <name type="common">Giant wood spider</name>
    <name type="synonym">Nephila maculata</name>
    <dbReference type="NCBI Taxonomy" id="299642"/>
    <lineage>
        <taxon>Eukaryota</taxon>
        <taxon>Metazoa</taxon>
        <taxon>Ecdysozoa</taxon>
        <taxon>Arthropoda</taxon>
        <taxon>Chelicerata</taxon>
        <taxon>Arachnida</taxon>
        <taxon>Araneae</taxon>
        <taxon>Araneomorphae</taxon>
        <taxon>Entelegynae</taxon>
        <taxon>Araneoidea</taxon>
        <taxon>Nephilidae</taxon>
        <taxon>Nephila</taxon>
    </lineage>
</organism>
<sequence length="163" mass="18221">MVHLGQSPHTCDICGRTCNQLSDLKKHQMIHTGERPHSCPICGKGFIQVGGSLPYRCKICGKQFLQVGSYKRHALRHSCVREESYDTLEPLTADDEILSSENSETFTSNLNDNSWVVAGEQIVIKTEMPEEDTGTKNQNEETFMIVINDSNIHDITGDIIEAI</sequence>
<dbReference type="SMART" id="SM00355">
    <property type="entry name" value="ZnF_C2H2"/>
    <property type="match status" value="2"/>
</dbReference>
<dbReference type="PROSITE" id="PS00028">
    <property type="entry name" value="ZINC_FINGER_C2H2_1"/>
    <property type="match status" value="2"/>
</dbReference>
<dbReference type="Proteomes" id="UP000887013">
    <property type="component" value="Unassembled WGS sequence"/>
</dbReference>
<proteinExistence type="predicted"/>
<evidence type="ECO:0000256" key="3">
    <source>
        <dbReference type="ARBA" id="ARBA00022737"/>
    </source>
</evidence>
<protein>
    <submittedName>
        <fullName evidence="11">Zinc finger protein</fullName>
    </submittedName>
</protein>
<dbReference type="PROSITE" id="PS50157">
    <property type="entry name" value="ZINC_FINGER_C2H2_2"/>
    <property type="match status" value="2"/>
</dbReference>
<evidence type="ECO:0000313" key="11">
    <source>
        <dbReference type="EMBL" id="GFT59977.1"/>
    </source>
</evidence>
<name>A0A8X6PA97_NEPPI</name>
<dbReference type="Pfam" id="PF13894">
    <property type="entry name" value="zf-C2H2_4"/>
    <property type="match status" value="1"/>
</dbReference>
<evidence type="ECO:0000256" key="4">
    <source>
        <dbReference type="ARBA" id="ARBA00022771"/>
    </source>
</evidence>
<evidence type="ECO:0000256" key="8">
    <source>
        <dbReference type="ARBA" id="ARBA00023242"/>
    </source>
</evidence>